<evidence type="ECO:0000313" key="4">
    <source>
        <dbReference type="EMBL" id="CDW75098.1"/>
    </source>
</evidence>
<dbReference type="EMBL" id="CCKQ01003956">
    <property type="protein sequence ID" value="CDW75098.1"/>
    <property type="molecule type" value="Genomic_DNA"/>
</dbReference>
<feature type="compositionally biased region" description="Basic and acidic residues" evidence="2">
    <location>
        <begin position="103"/>
        <end position="112"/>
    </location>
</feature>
<proteinExistence type="predicted"/>
<feature type="region of interest" description="Disordered" evidence="2">
    <location>
        <begin position="681"/>
        <end position="706"/>
    </location>
</feature>
<dbReference type="GO" id="GO:0005096">
    <property type="term" value="F:GTPase activator activity"/>
    <property type="evidence" value="ECO:0007669"/>
    <property type="project" value="TreeGrafter"/>
</dbReference>
<gene>
    <name evidence="4" type="primary">Contig6852.g7329</name>
    <name evidence="4" type="ORF">STYLEM_4085</name>
</gene>
<dbReference type="PANTHER" id="PTHR47219:SF20">
    <property type="entry name" value="TBC1 DOMAIN FAMILY MEMBER 2B"/>
    <property type="match status" value="1"/>
</dbReference>
<evidence type="ECO:0000256" key="2">
    <source>
        <dbReference type="SAM" id="MobiDB-lite"/>
    </source>
</evidence>
<evidence type="ECO:0000313" key="5">
    <source>
        <dbReference type="Proteomes" id="UP000039865"/>
    </source>
</evidence>
<feature type="coiled-coil region" evidence="1">
    <location>
        <begin position="416"/>
        <end position="446"/>
    </location>
</feature>
<reference evidence="4 5" key="1">
    <citation type="submission" date="2014-06" db="EMBL/GenBank/DDBJ databases">
        <authorList>
            <person name="Swart Estienne"/>
        </authorList>
    </citation>
    <scope>NUCLEOTIDE SEQUENCE [LARGE SCALE GENOMIC DNA]</scope>
    <source>
        <strain evidence="4 5">130c</strain>
    </source>
</reference>
<protein>
    <submittedName>
        <fullName evidence="4">Tbc domain-containing protein</fullName>
    </submittedName>
</protein>
<dbReference type="OrthoDB" id="292358at2759"/>
<feature type="compositionally biased region" description="Polar residues" evidence="2">
    <location>
        <begin position="55"/>
        <end position="68"/>
    </location>
</feature>
<dbReference type="Gene3D" id="1.10.8.270">
    <property type="entry name" value="putative rabgap domain of human tbc1 domain family member 14 like domains"/>
    <property type="match status" value="1"/>
</dbReference>
<feature type="domain" description="Rab-GAP TBC" evidence="3">
    <location>
        <begin position="170"/>
        <end position="349"/>
    </location>
</feature>
<dbReference type="InParanoid" id="A0A078A0V0"/>
<dbReference type="InterPro" id="IPR000195">
    <property type="entry name" value="Rab-GAP-TBC_dom"/>
</dbReference>
<keyword evidence="1" id="KW-0175">Coiled coil</keyword>
<feature type="compositionally biased region" description="Polar residues" evidence="2">
    <location>
        <begin position="681"/>
        <end position="694"/>
    </location>
</feature>
<dbReference type="AlphaFoldDB" id="A0A078A0V0"/>
<evidence type="ECO:0000256" key="1">
    <source>
        <dbReference type="SAM" id="Coils"/>
    </source>
</evidence>
<evidence type="ECO:0000259" key="3">
    <source>
        <dbReference type="PROSITE" id="PS50086"/>
    </source>
</evidence>
<accession>A0A078A0V0</accession>
<dbReference type="SMART" id="SM00164">
    <property type="entry name" value="TBC"/>
    <property type="match status" value="1"/>
</dbReference>
<keyword evidence="5" id="KW-1185">Reference proteome</keyword>
<feature type="region of interest" description="Disordered" evidence="2">
    <location>
        <begin position="51"/>
        <end position="116"/>
    </location>
</feature>
<dbReference type="InterPro" id="IPR035969">
    <property type="entry name" value="Rab-GAP_TBC_sf"/>
</dbReference>
<sequence>MVGGQPTQQKISFMQSRKLRSKLSKLKEVNGSLLLKERQKDQERERQTMLMVSMSGGSRQTQFRQQRSMSHDQDGFHQSESSDTQSQSNQNVNHKSHSQNDLMKMRTPDRNTRKSQIGKTATLLMMNQDRASENFQSVLIPQTDIVKKLNATFSSIDEIELNRFFKDRRTLDKSERSYLQKYILKGLPHSIRGKFWMDLARTFANDSFYTSKENQDSIERILQAYVRRNPTIGYCQGMNFIVGRLRKYLKEEVQYSIQMNYQQETFWLFCMIIECYLPFDYFEMMIGVLIDQKVFMKMVEAQFKDLFNKFKDLGFDFAILAFQWFLCIFTYNMPEDTALSIIDVFLLKGSKTLFQVGITLIQLIESQIIACEDIGDLFQIFEPTNAVFTQKKKIIEKVLNTKLTNKFIKAQRAKFTDEALNEIKEYETSKNKNQNQSNNKQQMLQQFKTQKNVDDHLKLRFLQKFPLFQSPNKMKSTVSECDENQREFFHCDHVNWPRCIFDYTASSILPQQFSFRVKHDPSIINDYYFYPQYTKQSQDLFASTQSIFSQFSNGYAVVNDSIYNQLIIERNYHPCSNKQFKYKFIDLYNKVCYELLTSPLLNTQLCSDIQAKQRLKQFMEYVLNYQEPLNVVPEDANEDLDGANNSINSTGFKKKIGSSSNNLLSGDRGLLSNLSEDGRISMQSSHSKLNQRSPEQLVESDGEDSDDSYFMMMQDQTNQQPKDELVQWLSRFDLTEVHRATYDFTGSDQYKSLSKLMQKDKSSKIGSIKFNSNFMQTEQSSSTKHFEFGSQKINDDISKRSQSHNLMNLVSHYQRQLRQNQKKSGMIDSKGSVIVPRQDNRTSVGAMINQRSIHAFITKHNPENLNEKQTTLMRMSSIIAFNNNFL</sequence>
<dbReference type="PANTHER" id="PTHR47219">
    <property type="entry name" value="RAB GTPASE-ACTIVATING PROTEIN 1-LIKE"/>
    <property type="match status" value="1"/>
</dbReference>
<feature type="compositionally biased region" description="Polar residues" evidence="2">
    <location>
        <begin position="78"/>
        <end position="93"/>
    </location>
</feature>
<dbReference type="InterPro" id="IPR050302">
    <property type="entry name" value="Rab_GAP_TBC_domain"/>
</dbReference>
<dbReference type="GO" id="GO:0031267">
    <property type="term" value="F:small GTPase binding"/>
    <property type="evidence" value="ECO:0007669"/>
    <property type="project" value="TreeGrafter"/>
</dbReference>
<dbReference type="SUPFAM" id="SSF47923">
    <property type="entry name" value="Ypt/Rab-GAP domain of gyp1p"/>
    <property type="match status" value="2"/>
</dbReference>
<dbReference type="Gene3D" id="1.10.472.80">
    <property type="entry name" value="Ypt/Rab-GAP domain of gyp1p, domain 3"/>
    <property type="match status" value="1"/>
</dbReference>
<dbReference type="Proteomes" id="UP000039865">
    <property type="component" value="Unassembled WGS sequence"/>
</dbReference>
<organism evidence="4 5">
    <name type="scientific">Stylonychia lemnae</name>
    <name type="common">Ciliate</name>
    <dbReference type="NCBI Taxonomy" id="5949"/>
    <lineage>
        <taxon>Eukaryota</taxon>
        <taxon>Sar</taxon>
        <taxon>Alveolata</taxon>
        <taxon>Ciliophora</taxon>
        <taxon>Intramacronucleata</taxon>
        <taxon>Spirotrichea</taxon>
        <taxon>Stichotrichia</taxon>
        <taxon>Sporadotrichida</taxon>
        <taxon>Oxytrichidae</taxon>
        <taxon>Stylonychinae</taxon>
        <taxon>Stylonychia</taxon>
    </lineage>
</organism>
<name>A0A078A0V0_STYLE</name>
<dbReference type="PROSITE" id="PS50086">
    <property type="entry name" value="TBC_RABGAP"/>
    <property type="match status" value="1"/>
</dbReference>
<dbReference type="Pfam" id="PF00566">
    <property type="entry name" value="RabGAP-TBC"/>
    <property type="match status" value="1"/>
</dbReference>